<dbReference type="SUPFAM" id="SSF51735">
    <property type="entry name" value="NAD(P)-binding Rossmann-fold domains"/>
    <property type="match status" value="1"/>
</dbReference>
<dbReference type="InterPro" id="IPR036291">
    <property type="entry name" value="NAD(P)-bd_dom_sf"/>
</dbReference>
<proteinExistence type="predicted"/>
<dbReference type="Proteomes" id="UP000837803">
    <property type="component" value="Unassembled WGS sequence"/>
</dbReference>
<reference evidence="1" key="1">
    <citation type="submission" date="2021-12" db="EMBL/GenBank/DDBJ databases">
        <authorList>
            <person name="Rodrigo-Torres L."/>
            <person name="Arahal R. D."/>
            <person name="Lucena T."/>
        </authorList>
    </citation>
    <scope>NUCLEOTIDE SEQUENCE</scope>
    <source>
        <strain evidence="1">CECT 8419</strain>
    </source>
</reference>
<keyword evidence="1" id="KW-0560">Oxidoreductase</keyword>
<dbReference type="EMBL" id="CAKLPZ010000004">
    <property type="protein sequence ID" value="CAH1002221.1"/>
    <property type="molecule type" value="Genomic_DNA"/>
</dbReference>
<dbReference type="EC" id="1.7.-.-" evidence="1"/>
<organism evidence="1 2">
    <name type="scientific">Neolewinella maritima</name>
    <dbReference type="NCBI Taxonomy" id="1383882"/>
    <lineage>
        <taxon>Bacteria</taxon>
        <taxon>Pseudomonadati</taxon>
        <taxon>Bacteroidota</taxon>
        <taxon>Saprospiria</taxon>
        <taxon>Saprospirales</taxon>
        <taxon>Lewinellaceae</taxon>
        <taxon>Neolewinella</taxon>
    </lineage>
</organism>
<evidence type="ECO:0000313" key="1">
    <source>
        <dbReference type="EMBL" id="CAH1002221.1"/>
    </source>
</evidence>
<dbReference type="GO" id="GO:0016491">
    <property type="term" value="F:oxidoreductase activity"/>
    <property type="evidence" value="ECO:0007669"/>
    <property type="project" value="UniProtKB-KW"/>
</dbReference>
<dbReference type="Gene3D" id="3.40.50.720">
    <property type="entry name" value="NAD(P)-binding Rossmann-like Domain"/>
    <property type="match status" value="1"/>
</dbReference>
<accession>A0ABN8F5N4</accession>
<dbReference type="PANTHER" id="PTHR43162:SF1">
    <property type="entry name" value="PRESTALK A DIFFERENTIATION PROTEIN A"/>
    <property type="match status" value="1"/>
</dbReference>
<name>A0ABN8F5N4_9BACT</name>
<dbReference type="Gene3D" id="3.90.25.10">
    <property type="entry name" value="UDP-galactose 4-epimerase, domain 1"/>
    <property type="match status" value="1"/>
</dbReference>
<dbReference type="InterPro" id="IPR051604">
    <property type="entry name" value="Ergot_Alk_Oxidoreductase"/>
</dbReference>
<protein>
    <submittedName>
        <fullName evidence="1">NAD(P)H azoreductase</fullName>
        <ecNumber evidence="1">1.7.-.-</ecNumber>
    </submittedName>
</protein>
<evidence type="ECO:0000313" key="2">
    <source>
        <dbReference type="Proteomes" id="UP000837803"/>
    </source>
</evidence>
<sequence length="274" mass="29873">MQKIFVTGANGTVGREVVAALKNLSDISVTAASRSSATPFDYADATTFSAADGHDAVFLLAPPLDPTAHQLVTPFLDYLIAHGNPRITYLSAYGMQTLPALPVHQLLEARLHQLQSARSARITILRPTFFASNFAQYERDNIEQRNMIFNPAGTGATAFVDPKDIGRVAALTLTEDKHAGQMYTLTGPRTYTMEQVATVLSSQLSRPIIYPAPSDEQYRTALAQAGAPAFVADYMIAVYGLIRQKKVNHVSTDVERLTGQQPTDLSVVIQRDFS</sequence>
<gene>
    <name evidence="1" type="primary">azoB</name>
    <name evidence="1" type="ORF">LEM8419_03138</name>
</gene>
<dbReference type="RefSeq" id="WP_238752086.1">
    <property type="nucleotide sequence ID" value="NZ_CAKLPZ010000004.1"/>
</dbReference>
<keyword evidence="2" id="KW-1185">Reference proteome</keyword>
<comment type="caution">
    <text evidence="1">The sequence shown here is derived from an EMBL/GenBank/DDBJ whole genome shotgun (WGS) entry which is preliminary data.</text>
</comment>
<dbReference type="PANTHER" id="PTHR43162">
    <property type="match status" value="1"/>
</dbReference>